<feature type="non-terminal residue" evidence="2">
    <location>
        <position position="1"/>
    </location>
</feature>
<sequence>MSGDAEPAVQSGSWHTKGHSSSTECSLFVATPRISRAHSRWSERPRRPTFDLTPALEAKALVLGWYSEAKWGALEATRASLPPQAGIALR</sequence>
<gene>
    <name evidence="2" type="ORF">IPOD504_LOCUS2802</name>
</gene>
<reference evidence="2" key="1">
    <citation type="submission" date="2022-03" db="EMBL/GenBank/DDBJ databases">
        <authorList>
            <person name="Martin H S."/>
        </authorList>
    </citation>
    <scope>NUCLEOTIDE SEQUENCE</scope>
</reference>
<evidence type="ECO:0000313" key="3">
    <source>
        <dbReference type="Proteomes" id="UP000837857"/>
    </source>
</evidence>
<keyword evidence="3" id="KW-1185">Reference proteome</keyword>
<feature type="region of interest" description="Disordered" evidence="1">
    <location>
        <begin position="1"/>
        <end position="24"/>
    </location>
</feature>
<evidence type="ECO:0000313" key="2">
    <source>
        <dbReference type="EMBL" id="CAH2040777.1"/>
    </source>
</evidence>
<accession>A0ABN8HT33</accession>
<organism evidence="2 3">
    <name type="scientific">Iphiclides podalirius</name>
    <name type="common">scarce swallowtail</name>
    <dbReference type="NCBI Taxonomy" id="110791"/>
    <lineage>
        <taxon>Eukaryota</taxon>
        <taxon>Metazoa</taxon>
        <taxon>Ecdysozoa</taxon>
        <taxon>Arthropoda</taxon>
        <taxon>Hexapoda</taxon>
        <taxon>Insecta</taxon>
        <taxon>Pterygota</taxon>
        <taxon>Neoptera</taxon>
        <taxon>Endopterygota</taxon>
        <taxon>Lepidoptera</taxon>
        <taxon>Glossata</taxon>
        <taxon>Ditrysia</taxon>
        <taxon>Papilionoidea</taxon>
        <taxon>Papilionidae</taxon>
        <taxon>Papilioninae</taxon>
        <taxon>Iphiclides</taxon>
    </lineage>
</organism>
<feature type="compositionally biased region" description="Polar residues" evidence="1">
    <location>
        <begin position="10"/>
        <end position="24"/>
    </location>
</feature>
<dbReference type="Proteomes" id="UP000837857">
    <property type="component" value="Chromosome 12"/>
</dbReference>
<name>A0ABN8HT33_9NEOP</name>
<dbReference type="EMBL" id="OW152824">
    <property type="protein sequence ID" value="CAH2040777.1"/>
    <property type="molecule type" value="Genomic_DNA"/>
</dbReference>
<protein>
    <submittedName>
        <fullName evidence="2">Uncharacterized protein</fullName>
    </submittedName>
</protein>
<evidence type="ECO:0000256" key="1">
    <source>
        <dbReference type="SAM" id="MobiDB-lite"/>
    </source>
</evidence>
<proteinExistence type="predicted"/>